<keyword evidence="2" id="KW-1185">Reference proteome</keyword>
<organism evidence="1 2">
    <name type="scientific">Mycena rosella</name>
    <name type="common">Pink bonnet</name>
    <name type="synonym">Agaricus rosellus</name>
    <dbReference type="NCBI Taxonomy" id="1033263"/>
    <lineage>
        <taxon>Eukaryota</taxon>
        <taxon>Fungi</taxon>
        <taxon>Dikarya</taxon>
        <taxon>Basidiomycota</taxon>
        <taxon>Agaricomycotina</taxon>
        <taxon>Agaricomycetes</taxon>
        <taxon>Agaricomycetidae</taxon>
        <taxon>Agaricales</taxon>
        <taxon>Marasmiineae</taxon>
        <taxon>Mycenaceae</taxon>
        <taxon>Mycena</taxon>
    </lineage>
</organism>
<name>A0AAD7FXM8_MYCRO</name>
<sequence>MALNECIHMWAGKMIATAGRVPVPRSLDKDKFGFTPETLEQTQRTSTVYKAFRAFMVAVVKA</sequence>
<comment type="caution">
    <text evidence="1">The sequence shown here is derived from an EMBL/GenBank/DDBJ whole genome shotgun (WGS) entry which is preliminary data.</text>
</comment>
<gene>
    <name evidence="1" type="ORF">B0H17DRAFT_1216256</name>
</gene>
<dbReference type="Proteomes" id="UP001221757">
    <property type="component" value="Unassembled WGS sequence"/>
</dbReference>
<protein>
    <submittedName>
        <fullName evidence="1">Uncharacterized protein</fullName>
    </submittedName>
</protein>
<dbReference type="EMBL" id="JARKIE010000410">
    <property type="protein sequence ID" value="KAJ7642931.1"/>
    <property type="molecule type" value="Genomic_DNA"/>
</dbReference>
<accession>A0AAD7FXM8</accession>
<evidence type="ECO:0000313" key="2">
    <source>
        <dbReference type="Proteomes" id="UP001221757"/>
    </source>
</evidence>
<reference evidence="1" key="1">
    <citation type="submission" date="2023-03" db="EMBL/GenBank/DDBJ databases">
        <title>Massive genome expansion in bonnet fungi (Mycena s.s.) driven by repeated elements and novel gene families across ecological guilds.</title>
        <authorList>
            <consortium name="Lawrence Berkeley National Laboratory"/>
            <person name="Harder C.B."/>
            <person name="Miyauchi S."/>
            <person name="Viragh M."/>
            <person name="Kuo A."/>
            <person name="Thoen E."/>
            <person name="Andreopoulos B."/>
            <person name="Lu D."/>
            <person name="Skrede I."/>
            <person name="Drula E."/>
            <person name="Henrissat B."/>
            <person name="Morin E."/>
            <person name="Kohler A."/>
            <person name="Barry K."/>
            <person name="LaButti K."/>
            <person name="Morin E."/>
            <person name="Salamov A."/>
            <person name="Lipzen A."/>
            <person name="Mereny Z."/>
            <person name="Hegedus B."/>
            <person name="Baldrian P."/>
            <person name="Stursova M."/>
            <person name="Weitz H."/>
            <person name="Taylor A."/>
            <person name="Grigoriev I.V."/>
            <person name="Nagy L.G."/>
            <person name="Martin F."/>
            <person name="Kauserud H."/>
        </authorList>
    </citation>
    <scope>NUCLEOTIDE SEQUENCE</scope>
    <source>
        <strain evidence="1">CBHHK067</strain>
    </source>
</reference>
<evidence type="ECO:0000313" key="1">
    <source>
        <dbReference type="EMBL" id="KAJ7642931.1"/>
    </source>
</evidence>
<dbReference type="AlphaFoldDB" id="A0AAD7FXM8"/>
<proteinExistence type="predicted"/>